<feature type="repeat" description="ANK" evidence="1">
    <location>
        <begin position="622"/>
        <end position="654"/>
    </location>
</feature>
<dbReference type="Gene3D" id="1.25.40.20">
    <property type="entry name" value="Ankyrin repeat-containing domain"/>
    <property type="match status" value="4"/>
</dbReference>
<dbReference type="OMA" id="NNDKEMA"/>
<dbReference type="HOGENOM" id="CLU_410886_0_0_1"/>
<dbReference type="AlphaFoldDB" id="E9GM70"/>
<dbReference type="Pfam" id="PF12796">
    <property type="entry name" value="Ank_2"/>
    <property type="match status" value="4"/>
</dbReference>
<accession>E9GM70</accession>
<feature type="repeat" description="ANK" evidence="1">
    <location>
        <begin position="164"/>
        <end position="196"/>
    </location>
</feature>
<dbReference type="eggNOG" id="KOG0504">
    <property type="taxonomic scope" value="Eukaryota"/>
</dbReference>
<dbReference type="InterPro" id="IPR002110">
    <property type="entry name" value="Ankyrin_rpt"/>
</dbReference>
<reference evidence="2 3" key="1">
    <citation type="journal article" date="2011" name="Science">
        <title>The ecoresponsive genome of Daphnia pulex.</title>
        <authorList>
            <person name="Colbourne J.K."/>
            <person name="Pfrender M.E."/>
            <person name="Gilbert D."/>
            <person name="Thomas W.K."/>
            <person name="Tucker A."/>
            <person name="Oakley T.H."/>
            <person name="Tokishita S."/>
            <person name="Aerts A."/>
            <person name="Arnold G.J."/>
            <person name="Basu M.K."/>
            <person name="Bauer D.J."/>
            <person name="Caceres C.E."/>
            <person name="Carmel L."/>
            <person name="Casola C."/>
            <person name="Choi J.H."/>
            <person name="Detter J.C."/>
            <person name="Dong Q."/>
            <person name="Dusheyko S."/>
            <person name="Eads B.D."/>
            <person name="Frohlich T."/>
            <person name="Geiler-Samerotte K.A."/>
            <person name="Gerlach D."/>
            <person name="Hatcher P."/>
            <person name="Jogdeo S."/>
            <person name="Krijgsveld J."/>
            <person name="Kriventseva E.V."/>
            <person name="Kultz D."/>
            <person name="Laforsch C."/>
            <person name="Lindquist E."/>
            <person name="Lopez J."/>
            <person name="Manak J.R."/>
            <person name="Muller J."/>
            <person name="Pangilinan J."/>
            <person name="Patwardhan R.P."/>
            <person name="Pitluck S."/>
            <person name="Pritham E.J."/>
            <person name="Rechtsteiner A."/>
            <person name="Rho M."/>
            <person name="Rogozin I.B."/>
            <person name="Sakarya O."/>
            <person name="Salamov A."/>
            <person name="Schaack S."/>
            <person name="Shapiro H."/>
            <person name="Shiga Y."/>
            <person name="Skalitzky C."/>
            <person name="Smith Z."/>
            <person name="Souvorov A."/>
            <person name="Sung W."/>
            <person name="Tang Z."/>
            <person name="Tsuchiya D."/>
            <person name="Tu H."/>
            <person name="Vos H."/>
            <person name="Wang M."/>
            <person name="Wolf Y.I."/>
            <person name="Yamagata H."/>
            <person name="Yamada T."/>
            <person name="Ye Y."/>
            <person name="Shaw J.R."/>
            <person name="Andrews J."/>
            <person name="Crease T.J."/>
            <person name="Tang H."/>
            <person name="Lucas S.M."/>
            <person name="Robertson H.M."/>
            <person name="Bork P."/>
            <person name="Koonin E.V."/>
            <person name="Zdobnov E.M."/>
            <person name="Grigoriev I.V."/>
            <person name="Lynch M."/>
            <person name="Boore J.L."/>
        </authorList>
    </citation>
    <scope>NUCLEOTIDE SEQUENCE [LARGE SCALE GENOMIC DNA]</scope>
</reference>
<proteinExistence type="predicted"/>
<dbReference type="Pfam" id="PF00023">
    <property type="entry name" value="Ank"/>
    <property type="match status" value="1"/>
</dbReference>
<evidence type="ECO:0000313" key="3">
    <source>
        <dbReference type="Proteomes" id="UP000000305"/>
    </source>
</evidence>
<dbReference type="SMART" id="SM00248">
    <property type="entry name" value="ANK"/>
    <property type="match status" value="17"/>
</dbReference>
<dbReference type="Pfam" id="PF13637">
    <property type="entry name" value="Ank_4"/>
    <property type="match status" value="1"/>
</dbReference>
<dbReference type="SUPFAM" id="SSF48403">
    <property type="entry name" value="Ankyrin repeat"/>
    <property type="match status" value="3"/>
</dbReference>
<evidence type="ECO:0000313" key="2">
    <source>
        <dbReference type="EMBL" id="EFX79311.1"/>
    </source>
</evidence>
<dbReference type="EMBL" id="GL732552">
    <property type="protein sequence ID" value="EFX79311.1"/>
    <property type="molecule type" value="Genomic_DNA"/>
</dbReference>
<sequence length="734" mass="82774">MSVFESILGYYTSESINKKDSQGYTLLEWAEAFSRERVKNYLITEKGAVQTESFHRNVFFIALQYLDSQDELNDPKLSFDGIDITSVNGTGNTALHCAIYGEKWKLTKKILEEMEKLAMPVVDATNHMGETALHLITKLTCPIETFQNILGKVPREKVDKADKNGCNAFHWATIICSPKKMKLLLKNGADIDAKTVDGHAAIHLALQGELNMTSKDQVLKQLLKYKAGNTKDAIDCTPLHRAVMWNDISPKLFQKILDRYRDNVTAQDNEGDTPLMVALFNQSETKAKELLKYSLVNVKNKAGWTALHYAAMWPDVPVDLFKEILDKSDDANAQDDKGNTPLHWALQNQSTGAAHQLLHFESVDVNIKNNDKEMAIHLAANWWEMIPAKLFRLVMEKTNDINDVIYNGNTALIMALRKKSEVKVKELLEHKKNLYGTFVEVINVNVKGSDDLTALHWAARWPNIPIDLFKTILVKSTDKIAKAKNGITPLHCALAKKSENAVRELLNQEAVDVVNVGNDNHRTGLHLASRWLDIPNDLFQSILNQSTNINAQDKDGNTALHLAVRFKSTSTAKKLLEIVDVNIRNNGNGSILHFAALWPEIPLDLFREILNKTDNINNQVKDESTALQWALMNKSETAVQELLNQNVDVNIKNNYQLIALHFAVAWPEIPIDLFRMILQKTEDITAKDKNGKTALDLALYHKSQDLIQLFEEFDVTVSSQVSKFQTDRAEALCT</sequence>
<name>E9GM70_DAPPU</name>
<dbReference type="PANTHER" id="PTHR24125:SF5">
    <property type="entry name" value="ANKYRIN REPEAT PROTEIN"/>
    <property type="match status" value="1"/>
</dbReference>
<feature type="repeat" description="ANK" evidence="1">
    <location>
        <begin position="302"/>
        <end position="336"/>
    </location>
</feature>
<dbReference type="Proteomes" id="UP000000305">
    <property type="component" value="Unassembled WGS sequence"/>
</dbReference>
<dbReference type="OrthoDB" id="6367890at2759"/>
<evidence type="ECO:0000256" key="1">
    <source>
        <dbReference type="PROSITE-ProRule" id="PRU00023"/>
    </source>
</evidence>
<dbReference type="PhylomeDB" id="E9GM70"/>
<dbReference type="InterPro" id="IPR036770">
    <property type="entry name" value="Ankyrin_rpt-contain_sf"/>
</dbReference>
<organism evidence="2 3">
    <name type="scientific">Daphnia pulex</name>
    <name type="common">Water flea</name>
    <dbReference type="NCBI Taxonomy" id="6669"/>
    <lineage>
        <taxon>Eukaryota</taxon>
        <taxon>Metazoa</taxon>
        <taxon>Ecdysozoa</taxon>
        <taxon>Arthropoda</taxon>
        <taxon>Crustacea</taxon>
        <taxon>Branchiopoda</taxon>
        <taxon>Diplostraca</taxon>
        <taxon>Cladocera</taxon>
        <taxon>Anomopoda</taxon>
        <taxon>Daphniidae</taxon>
        <taxon>Daphnia</taxon>
    </lineage>
</organism>
<keyword evidence="1" id="KW-0040">ANK repeat</keyword>
<dbReference type="InterPro" id="IPR052457">
    <property type="entry name" value="Ankyrin-DD_containing_protein"/>
</dbReference>
<protein>
    <submittedName>
        <fullName evidence="2">Uncharacterized protein</fullName>
    </submittedName>
</protein>
<gene>
    <name evidence="2" type="ORF">DAPPUDRAFT_319582</name>
</gene>
<dbReference type="PANTHER" id="PTHR24125">
    <property type="entry name" value="ANKYRIN REPEAT AND DEATH DOMAIN-CONTAINING PROTEIN"/>
    <property type="match status" value="1"/>
</dbReference>
<dbReference type="KEGG" id="dpx:DAPPUDRAFT_319582"/>
<feature type="repeat" description="ANK" evidence="1">
    <location>
        <begin position="337"/>
        <end position="370"/>
    </location>
</feature>
<dbReference type="InParanoid" id="E9GM70"/>
<keyword evidence="3" id="KW-1185">Reference proteome</keyword>
<dbReference type="PROSITE" id="PS50088">
    <property type="entry name" value="ANK_REPEAT"/>
    <property type="match status" value="4"/>
</dbReference>
<dbReference type="STRING" id="6669.E9GM70"/>